<proteinExistence type="predicted"/>
<keyword evidence="2" id="KW-1185">Reference proteome</keyword>
<sequence>MPYTPFTLDEVRRIFVQSEQGTGHAGARHVDITNAAMWDRMQGSRGSRAVAAITSFVKFDDQLGAALELLNSPANDAALEQFRCEHKPGRPYFAIQHRLAAPVQMRYAIGGGTRTFPCTLVRLILEKKYGRPRNMHVVTFFGEFG</sequence>
<dbReference type="EMBL" id="JACBZF010000003">
    <property type="protein sequence ID" value="NYH95549.1"/>
    <property type="molecule type" value="Genomic_DNA"/>
</dbReference>
<dbReference type="RefSeq" id="WP_179407471.1">
    <property type="nucleotide sequence ID" value="NZ_BMGF01000003.1"/>
</dbReference>
<evidence type="ECO:0000313" key="1">
    <source>
        <dbReference type="EMBL" id="NYH95549.1"/>
    </source>
</evidence>
<reference evidence="1 2" key="1">
    <citation type="submission" date="2020-07" db="EMBL/GenBank/DDBJ databases">
        <title>Genomic Encyclopedia of Type Strains, Phase IV (KMG-IV): sequencing the most valuable type-strain genomes for metagenomic binning, comparative biology and taxonomic classification.</title>
        <authorList>
            <person name="Goeker M."/>
        </authorList>
    </citation>
    <scope>NUCLEOTIDE SEQUENCE [LARGE SCALE GENOMIC DNA]</scope>
    <source>
        <strain evidence="1 2">DSM 29043</strain>
    </source>
</reference>
<comment type="caution">
    <text evidence="1">The sequence shown here is derived from an EMBL/GenBank/DDBJ whole genome shotgun (WGS) entry which is preliminary data.</text>
</comment>
<organism evidence="1 2">
    <name type="scientific">Novosphingobium marinum</name>
    <dbReference type="NCBI Taxonomy" id="1514948"/>
    <lineage>
        <taxon>Bacteria</taxon>
        <taxon>Pseudomonadati</taxon>
        <taxon>Pseudomonadota</taxon>
        <taxon>Alphaproteobacteria</taxon>
        <taxon>Sphingomonadales</taxon>
        <taxon>Sphingomonadaceae</taxon>
        <taxon>Novosphingobium</taxon>
    </lineage>
</organism>
<evidence type="ECO:0000313" key="2">
    <source>
        <dbReference type="Proteomes" id="UP000522081"/>
    </source>
</evidence>
<name>A0A7Y9XVV7_9SPHN</name>
<gene>
    <name evidence="1" type="ORF">FHS75_001878</name>
</gene>
<dbReference type="AlphaFoldDB" id="A0A7Y9XVV7"/>
<accession>A0A7Y9XVV7</accession>
<dbReference type="Proteomes" id="UP000522081">
    <property type="component" value="Unassembled WGS sequence"/>
</dbReference>
<protein>
    <submittedName>
        <fullName evidence="1">Uncharacterized protein</fullName>
    </submittedName>
</protein>